<organism evidence="2 3">
    <name type="scientific">Dreissena polymorpha</name>
    <name type="common">Zebra mussel</name>
    <name type="synonym">Mytilus polymorpha</name>
    <dbReference type="NCBI Taxonomy" id="45954"/>
    <lineage>
        <taxon>Eukaryota</taxon>
        <taxon>Metazoa</taxon>
        <taxon>Spiralia</taxon>
        <taxon>Lophotrochozoa</taxon>
        <taxon>Mollusca</taxon>
        <taxon>Bivalvia</taxon>
        <taxon>Autobranchia</taxon>
        <taxon>Heteroconchia</taxon>
        <taxon>Euheterodonta</taxon>
        <taxon>Imparidentia</taxon>
        <taxon>Neoheterodontei</taxon>
        <taxon>Myida</taxon>
        <taxon>Dreissenoidea</taxon>
        <taxon>Dreissenidae</taxon>
        <taxon>Dreissena</taxon>
    </lineage>
</organism>
<name>A0A9D4HJR6_DREPO</name>
<proteinExistence type="predicted"/>
<evidence type="ECO:0000313" key="3">
    <source>
        <dbReference type="Proteomes" id="UP000828390"/>
    </source>
</evidence>
<evidence type="ECO:0000256" key="1">
    <source>
        <dbReference type="SAM" id="MobiDB-lite"/>
    </source>
</evidence>
<reference evidence="2" key="1">
    <citation type="journal article" date="2019" name="bioRxiv">
        <title>The Genome of the Zebra Mussel, Dreissena polymorpha: A Resource for Invasive Species Research.</title>
        <authorList>
            <person name="McCartney M.A."/>
            <person name="Auch B."/>
            <person name="Kono T."/>
            <person name="Mallez S."/>
            <person name="Zhang Y."/>
            <person name="Obille A."/>
            <person name="Becker A."/>
            <person name="Abrahante J.E."/>
            <person name="Garbe J."/>
            <person name="Badalamenti J.P."/>
            <person name="Herman A."/>
            <person name="Mangelson H."/>
            <person name="Liachko I."/>
            <person name="Sullivan S."/>
            <person name="Sone E.D."/>
            <person name="Koren S."/>
            <person name="Silverstein K.A.T."/>
            <person name="Beckman K.B."/>
            <person name="Gohl D.M."/>
        </authorList>
    </citation>
    <scope>NUCLEOTIDE SEQUENCE</scope>
    <source>
        <strain evidence="2">Duluth1</strain>
        <tissue evidence="2">Whole animal</tissue>
    </source>
</reference>
<dbReference type="AlphaFoldDB" id="A0A9D4HJR6"/>
<reference evidence="2" key="2">
    <citation type="submission" date="2020-11" db="EMBL/GenBank/DDBJ databases">
        <authorList>
            <person name="McCartney M.A."/>
            <person name="Auch B."/>
            <person name="Kono T."/>
            <person name="Mallez S."/>
            <person name="Becker A."/>
            <person name="Gohl D.M."/>
            <person name="Silverstein K.A.T."/>
            <person name="Koren S."/>
            <person name="Bechman K.B."/>
            <person name="Herman A."/>
            <person name="Abrahante J.E."/>
            <person name="Garbe J."/>
        </authorList>
    </citation>
    <scope>NUCLEOTIDE SEQUENCE</scope>
    <source>
        <strain evidence="2">Duluth1</strain>
        <tissue evidence="2">Whole animal</tissue>
    </source>
</reference>
<dbReference type="EMBL" id="JAIWYP010000013">
    <property type="protein sequence ID" value="KAH3720109.1"/>
    <property type="molecule type" value="Genomic_DNA"/>
</dbReference>
<dbReference type="Proteomes" id="UP000828390">
    <property type="component" value="Unassembled WGS sequence"/>
</dbReference>
<evidence type="ECO:0000313" key="2">
    <source>
        <dbReference type="EMBL" id="KAH3720109.1"/>
    </source>
</evidence>
<keyword evidence="3" id="KW-1185">Reference proteome</keyword>
<gene>
    <name evidence="2" type="ORF">DPMN_063002</name>
</gene>
<feature type="region of interest" description="Disordered" evidence="1">
    <location>
        <begin position="1"/>
        <end position="41"/>
    </location>
</feature>
<accession>A0A9D4HJR6</accession>
<comment type="caution">
    <text evidence="2">The sequence shown here is derived from an EMBL/GenBank/DDBJ whole genome shotgun (WGS) entry which is preliminary data.</text>
</comment>
<protein>
    <submittedName>
        <fullName evidence="2">Uncharacterized protein</fullName>
    </submittedName>
</protein>
<feature type="compositionally biased region" description="Polar residues" evidence="1">
    <location>
        <begin position="1"/>
        <end position="24"/>
    </location>
</feature>
<sequence>MILPKSTTLDQPSFTYSQTKSSPPTVHIETPAHSTSPPMTSNKADFTLLTGLLRLIQIDLNLLTHLTWPDMQHWVLVARS</sequence>
<feature type="compositionally biased region" description="Polar residues" evidence="1">
    <location>
        <begin position="32"/>
        <end position="41"/>
    </location>
</feature>